<evidence type="ECO:0000256" key="1">
    <source>
        <dbReference type="ARBA" id="ARBA00004173"/>
    </source>
</evidence>
<dbReference type="GO" id="GO:0006633">
    <property type="term" value="P:fatty acid biosynthetic process"/>
    <property type="evidence" value="ECO:0007669"/>
    <property type="project" value="UniProtKB-KW"/>
</dbReference>
<feature type="domain" description="Enoyl reductase (ER)" evidence="15">
    <location>
        <begin position="39"/>
        <end position="358"/>
    </location>
</feature>
<dbReference type="AlphaFoldDB" id="A0AAW2ZI08"/>
<evidence type="ECO:0000256" key="5">
    <source>
        <dbReference type="ARBA" id="ARBA00022857"/>
    </source>
</evidence>
<comment type="subcellular location">
    <subcellularLocation>
        <location evidence="1">Mitochondrion</location>
    </subcellularLocation>
</comment>
<evidence type="ECO:0000256" key="14">
    <source>
        <dbReference type="ARBA" id="ARBA00048843"/>
    </source>
</evidence>
<evidence type="ECO:0000259" key="15">
    <source>
        <dbReference type="SMART" id="SM00829"/>
    </source>
</evidence>
<evidence type="ECO:0000256" key="12">
    <source>
        <dbReference type="ARBA" id="ARBA00041058"/>
    </source>
</evidence>
<evidence type="ECO:0000256" key="11">
    <source>
        <dbReference type="ARBA" id="ARBA00038963"/>
    </source>
</evidence>
<evidence type="ECO:0000256" key="7">
    <source>
        <dbReference type="ARBA" id="ARBA00023002"/>
    </source>
</evidence>
<dbReference type="Pfam" id="PF08240">
    <property type="entry name" value="ADH_N"/>
    <property type="match status" value="1"/>
</dbReference>
<dbReference type="Gene3D" id="3.90.180.10">
    <property type="entry name" value="Medium-chain alcohol dehydrogenases, catalytic domain"/>
    <property type="match status" value="1"/>
</dbReference>
<evidence type="ECO:0000313" key="16">
    <source>
        <dbReference type="EMBL" id="KAL0488776.1"/>
    </source>
</evidence>
<dbReference type="EC" id="1.3.1.104" evidence="11"/>
<dbReference type="InterPro" id="IPR013149">
    <property type="entry name" value="ADH-like_C"/>
</dbReference>
<dbReference type="PANTHER" id="PTHR43981:SF2">
    <property type="entry name" value="ENOYL-[ACYL-CARRIER-PROTEIN] REDUCTASE, MITOCHONDRIAL"/>
    <property type="match status" value="1"/>
</dbReference>
<evidence type="ECO:0000256" key="8">
    <source>
        <dbReference type="ARBA" id="ARBA00023098"/>
    </source>
</evidence>
<keyword evidence="17" id="KW-1185">Reference proteome</keyword>
<evidence type="ECO:0000313" key="17">
    <source>
        <dbReference type="Proteomes" id="UP001431209"/>
    </source>
</evidence>
<dbReference type="GO" id="GO:0005739">
    <property type="term" value="C:mitochondrion"/>
    <property type="evidence" value="ECO:0007669"/>
    <property type="project" value="UniProtKB-SubCell"/>
</dbReference>
<comment type="similarity">
    <text evidence="2">Belongs to the zinc-containing alcohol dehydrogenase family. Quinone oxidoreductase subfamily.</text>
</comment>
<reference evidence="16 17" key="1">
    <citation type="submission" date="2024-03" db="EMBL/GenBank/DDBJ databases">
        <title>The Acrasis kona genome and developmental transcriptomes reveal deep origins of eukaryotic multicellular pathways.</title>
        <authorList>
            <person name="Sheikh S."/>
            <person name="Fu C.-J."/>
            <person name="Brown M.W."/>
            <person name="Baldauf S.L."/>
        </authorList>
    </citation>
    <scope>NUCLEOTIDE SEQUENCE [LARGE SCALE GENOMIC DNA]</scope>
    <source>
        <strain evidence="16 17">ATCC MYA-3509</strain>
    </source>
</reference>
<keyword evidence="5" id="KW-0521">NADP</keyword>
<gene>
    <name evidence="16" type="ORF">AKO1_003886</name>
</gene>
<comment type="catalytic activity">
    <reaction evidence="14">
        <text>a 2,3-saturated acyl-[ACP] + NADP(+) = a (2E)-enoyl-[ACP] + NADPH + H(+)</text>
        <dbReference type="Rhea" id="RHEA:22564"/>
        <dbReference type="Rhea" id="RHEA-COMP:9925"/>
        <dbReference type="Rhea" id="RHEA-COMP:9926"/>
        <dbReference type="ChEBI" id="CHEBI:15378"/>
        <dbReference type="ChEBI" id="CHEBI:57783"/>
        <dbReference type="ChEBI" id="CHEBI:58349"/>
        <dbReference type="ChEBI" id="CHEBI:78784"/>
        <dbReference type="ChEBI" id="CHEBI:78785"/>
        <dbReference type="EC" id="1.3.1.104"/>
    </reaction>
</comment>
<dbReference type="InterPro" id="IPR036291">
    <property type="entry name" value="NAD(P)-bd_dom_sf"/>
</dbReference>
<dbReference type="SUPFAM" id="SSF51735">
    <property type="entry name" value="NAD(P)-binding Rossmann-fold domains"/>
    <property type="match status" value="1"/>
</dbReference>
<evidence type="ECO:0000256" key="10">
    <source>
        <dbReference type="ARBA" id="ARBA00023160"/>
    </source>
</evidence>
<keyword evidence="7" id="KW-0560">Oxidoreductase</keyword>
<keyword evidence="6" id="KW-0809">Transit peptide</keyword>
<dbReference type="CDD" id="cd08290">
    <property type="entry name" value="ETR"/>
    <property type="match status" value="1"/>
</dbReference>
<dbReference type="EMBL" id="JAOPGA020001475">
    <property type="protein sequence ID" value="KAL0488776.1"/>
    <property type="molecule type" value="Genomic_DNA"/>
</dbReference>
<keyword evidence="4" id="KW-0276">Fatty acid metabolism</keyword>
<protein>
    <recommendedName>
        <fullName evidence="12">Enoyl-[acyl-carrier-protein] reductase, mitochondrial</fullName>
        <ecNumber evidence="11">1.3.1.104</ecNumber>
    </recommendedName>
    <alternativeName>
        <fullName evidence="13">2-enoyl thioester reductase</fullName>
    </alternativeName>
</protein>
<dbReference type="InterPro" id="IPR051034">
    <property type="entry name" value="Mito_Enoyl-ACP_Reductase"/>
</dbReference>
<proteinExistence type="inferred from homology"/>
<dbReference type="FunFam" id="3.90.180.10:FF:000010">
    <property type="entry name" value="Enoyl-[acyl-carrier-protein] reductase, mitochondrial"/>
    <property type="match status" value="1"/>
</dbReference>
<dbReference type="PANTHER" id="PTHR43981">
    <property type="entry name" value="ENOYL-[ACYL-CARRIER-PROTEIN] REDUCTASE, MITOCHONDRIAL"/>
    <property type="match status" value="1"/>
</dbReference>
<name>A0AAW2ZI08_9EUKA</name>
<dbReference type="Proteomes" id="UP001431209">
    <property type="component" value="Unassembled WGS sequence"/>
</dbReference>
<dbReference type="Gene3D" id="3.40.50.720">
    <property type="entry name" value="NAD(P)-binding Rossmann-like Domain"/>
    <property type="match status" value="1"/>
</dbReference>
<dbReference type="FunFam" id="3.40.50.720:FF:000112">
    <property type="entry name" value="Enoyl-[acyl-carrier-protein] reductase 1, mitochondrial"/>
    <property type="match status" value="1"/>
</dbReference>
<dbReference type="InterPro" id="IPR013154">
    <property type="entry name" value="ADH-like_N"/>
</dbReference>
<keyword evidence="10" id="KW-0275">Fatty acid biosynthesis</keyword>
<organism evidence="16 17">
    <name type="scientific">Acrasis kona</name>
    <dbReference type="NCBI Taxonomy" id="1008807"/>
    <lineage>
        <taxon>Eukaryota</taxon>
        <taxon>Discoba</taxon>
        <taxon>Heterolobosea</taxon>
        <taxon>Tetramitia</taxon>
        <taxon>Eutetramitia</taxon>
        <taxon>Acrasidae</taxon>
        <taxon>Acrasis</taxon>
    </lineage>
</organism>
<accession>A0AAW2ZI08</accession>
<evidence type="ECO:0000256" key="13">
    <source>
        <dbReference type="ARBA" id="ARBA00042123"/>
    </source>
</evidence>
<dbReference type="SMART" id="SM00829">
    <property type="entry name" value="PKS_ER"/>
    <property type="match status" value="1"/>
</dbReference>
<evidence type="ECO:0000256" key="6">
    <source>
        <dbReference type="ARBA" id="ARBA00022946"/>
    </source>
</evidence>
<keyword evidence="8" id="KW-0443">Lipid metabolism</keyword>
<dbReference type="InterPro" id="IPR011032">
    <property type="entry name" value="GroES-like_sf"/>
</dbReference>
<sequence>MKHSQIAKSLLNNGTKMFHVTNRGYAKESLVAQYKQYGNVRDVLKMETVQLSDLQPNQVLVKMLAAPVNPADLNMIQGNYGKKAESFPAVGGNEGVGVIEEVGSAVTNLKVNQRVIPAKSGFGTWRTYAVASESDLIQVPDDIPVEFSSVLSVNPMTAYRLLNDFADLKEGDVVVQNAPNSAVGLCVIQLAKQRGIRTINILRSPRPDQDTAIERLKELGGTIVVTDQYASSANMRELVSDLPKAKLGLNATGGEGGRAVARFLGEDAQFVTYGGMSRQPITLPTSPFIFNNITARGFWLTKWSEKANVEERKKLLHELSNMFRDKKLVMLIKNERFSELPYVLPTIEEPFREKKVVLKF</sequence>
<dbReference type="GO" id="GO:0141148">
    <property type="term" value="F:enoyl-[acyl-carrier-protein] reductase (NADPH) activity"/>
    <property type="evidence" value="ECO:0007669"/>
    <property type="project" value="UniProtKB-EC"/>
</dbReference>
<evidence type="ECO:0000256" key="3">
    <source>
        <dbReference type="ARBA" id="ARBA00022516"/>
    </source>
</evidence>
<dbReference type="InterPro" id="IPR020843">
    <property type="entry name" value="ER"/>
</dbReference>
<keyword evidence="9" id="KW-0496">Mitochondrion</keyword>
<evidence type="ECO:0000256" key="9">
    <source>
        <dbReference type="ARBA" id="ARBA00023128"/>
    </source>
</evidence>
<keyword evidence="3" id="KW-0444">Lipid biosynthesis</keyword>
<dbReference type="SUPFAM" id="SSF50129">
    <property type="entry name" value="GroES-like"/>
    <property type="match status" value="1"/>
</dbReference>
<evidence type="ECO:0000256" key="4">
    <source>
        <dbReference type="ARBA" id="ARBA00022832"/>
    </source>
</evidence>
<dbReference type="Pfam" id="PF00107">
    <property type="entry name" value="ADH_zinc_N"/>
    <property type="match status" value="1"/>
</dbReference>
<evidence type="ECO:0000256" key="2">
    <source>
        <dbReference type="ARBA" id="ARBA00010371"/>
    </source>
</evidence>
<comment type="caution">
    <text evidence="16">The sequence shown here is derived from an EMBL/GenBank/DDBJ whole genome shotgun (WGS) entry which is preliminary data.</text>
</comment>